<proteinExistence type="predicted"/>
<evidence type="ECO:0000313" key="2">
    <source>
        <dbReference type="EMBL" id="KAL3317516.1"/>
    </source>
</evidence>
<organism evidence="2 3">
    <name type="scientific">Cichlidogyrus casuarinus</name>
    <dbReference type="NCBI Taxonomy" id="1844966"/>
    <lineage>
        <taxon>Eukaryota</taxon>
        <taxon>Metazoa</taxon>
        <taxon>Spiralia</taxon>
        <taxon>Lophotrochozoa</taxon>
        <taxon>Platyhelminthes</taxon>
        <taxon>Monogenea</taxon>
        <taxon>Monopisthocotylea</taxon>
        <taxon>Dactylogyridea</taxon>
        <taxon>Ancyrocephalidae</taxon>
        <taxon>Cichlidogyrus</taxon>
    </lineage>
</organism>
<keyword evidence="3" id="KW-1185">Reference proteome</keyword>
<reference evidence="2 3" key="1">
    <citation type="submission" date="2024-11" db="EMBL/GenBank/DDBJ databases">
        <title>Adaptive evolution of stress response genes in parasites aligns with host niche diversity.</title>
        <authorList>
            <person name="Hahn C."/>
            <person name="Resl P."/>
        </authorList>
    </citation>
    <scope>NUCLEOTIDE SEQUENCE [LARGE SCALE GENOMIC DNA]</scope>
    <source>
        <strain evidence="2">EGGRZ-B1_66</strain>
        <tissue evidence="2">Body</tissue>
    </source>
</reference>
<dbReference type="AlphaFoldDB" id="A0ABD2QFH9"/>
<evidence type="ECO:0000256" key="1">
    <source>
        <dbReference type="SAM" id="MobiDB-lite"/>
    </source>
</evidence>
<comment type="caution">
    <text evidence="2">The sequence shown here is derived from an EMBL/GenBank/DDBJ whole genome shotgun (WGS) entry which is preliminary data.</text>
</comment>
<name>A0ABD2QFH9_9PLAT</name>
<protein>
    <submittedName>
        <fullName evidence="2">Ubiquitin-protein ligase</fullName>
    </submittedName>
</protein>
<feature type="region of interest" description="Disordered" evidence="1">
    <location>
        <begin position="328"/>
        <end position="407"/>
    </location>
</feature>
<keyword evidence="2" id="KW-0436">Ligase</keyword>
<dbReference type="Proteomes" id="UP001626550">
    <property type="component" value="Unassembled WGS sequence"/>
</dbReference>
<sequence>MPVDRDAFLRNWIVSVCSELQESILINLTACNLNLPGSPQNTAASSSSDLLPTLEEISTWLLSSDSSLWTSAFYRLAHIFSPDEPNLWPSSFELQQSGLVTSLICYFTETCLRKKRLRAFIKVFLGKRAAPRLAPLLPSPDPEFSQRSKLVDDDFHNLSQLNFQADTSDEDEEDEPLLNLCISRVKAFSSLIRCLLHALAQEEQFLVNASPSLVTQSSANVQLNECLRSFSLLDVERKPRFVAPLVGTLRVELVCCQVGMDQEKTGPSSARKWDGKRISAPAPIVVRISALSTVCQLEKLLREHLSGSSCRRSIASHAFWLTESSSHLASDDHSEPSTSSGHSRVAQQRNSQTTGGALQRGLRSLLHRKSTSRQQEVPNSSSRTASSSQRQLRKRSTPNEPTSVSFT</sequence>
<gene>
    <name evidence="2" type="primary">TRIP12_2</name>
    <name evidence="2" type="ORF">Ciccas_003826</name>
</gene>
<feature type="compositionally biased region" description="Polar residues" evidence="1">
    <location>
        <begin position="398"/>
        <end position="407"/>
    </location>
</feature>
<dbReference type="EMBL" id="JBJKFK010000372">
    <property type="protein sequence ID" value="KAL3317516.1"/>
    <property type="molecule type" value="Genomic_DNA"/>
</dbReference>
<dbReference type="GO" id="GO:0016874">
    <property type="term" value="F:ligase activity"/>
    <property type="evidence" value="ECO:0007669"/>
    <property type="project" value="UniProtKB-KW"/>
</dbReference>
<evidence type="ECO:0000313" key="3">
    <source>
        <dbReference type="Proteomes" id="UP001626550"/>
    </source>
</evidence>
<feature type="compositionally biased region" description="Low complexity" evidence="1">
    <location>
        <begin position="380"/>
        <end position="390"/>
    </location>
</feature>
<feature type="compositionally biased region" description="Polar residues" evidence="1">
    <location>
        <begin position="336"/>
        <end position="356"/>
    </location>
</feature>
<accession>A0ABD2QFH9</accession>